<protein>
    <submittedName>
        <fullName evidence="1">Uncharacterized protein</fullName>
    </submittedName>
</protein>
<name>A0A6J4KN08_9CYAN</name>
<organism evidence="1">
    <name type="scientific">uncultured Microcoleus sp</name>
    <dbReference type="NCBI Taxonomy" id="259945"/>
    <lineage>
        <taxon>Bacteria</taxon>
        <taxon>Bacillati</taxon>
        <taxon>Cyanobacteriota</taxon>
        <taxon>Cyanophyceae</taxon>
        <taxon>Oscillatoriophycideae</taxon>
        <taxon>Oscillatoriales</taxon>
        <taxon>Microcoleaceae</taxon>
        <taxon>Microcoleus</taxon>
        <taxon>environmental samples</taxon>
    </lineage>
</organism>
<proteinExistence type="predicted"/>
<dbReference type="EMBL" id="CADCTZ010000105">
    <property type="protein sequence ID" value="CAA9310045.1"/>
    <property type="molecule type" value="Genomic_DNA"/>
</dbReference>
<sequence length="51" mass="5452">MLPSRKTRISTKTQLEKEDYSNTVCATGINALREHTSTLAGVIQSQASGAS</sequence>
<reference evidence="1" key="1">
    <citation type="submission" date="2020-02" db="EMBL/GenBank/DDBJ databases">
        <authorList>
            <person name="Meier V. D."/>
        </authorList>
    </citation>
    <scope>NUCLEOTIDE SEQUENCE</scope>
    <source>
        <strain evidence="1">AVDCRST_MAG84</strain>
    </source>
</reference>
<dbReference type="AlphaFoldDB" id="A0A6J4KN08"/>
<gene>
    <name evidence="1" type="ORF">AVDCRST_MAG84-719</name>
</gene>
<accession>A0A6J4KN08</accession>
<evidence type="ECO:0000313" key="1">
    <source>
        <dbReference type="EMBL" id="CAA9310045.1"/>
    </source>
</evidence>